<dbReference type="PANTHER" id="PTHR33643">
    <property type="entry name" value="UREASE ACCESSORY PROTEIN D"/>
    <property type="match status" value="1"/>
</dbReference>
<protein>
    <recommendedName>
        <fullName evidence="3">Urease accessory protein UreD</fullName>
    </recommendedName>
</protein>
<dbReference type="Proteomes" id="UP001379945">
    <property type="component" value="Unassembled WGS sequence"/>
</dbReference>
<dbReference type="Pfam" id="PF01774">
    <property type="entry name" value="UreD"/>
    <property type="match status" value="1"/>
</dbReference>
<keyword evidence="2 3" id="KW-0143">Chaperone</keyword>
<keyword evidence="5" id="KW-1185">Reference proteome</keyword>
<gene>
    <name evidence="3" type="primary">ureD</name>
    <name evidence="4" type="ORF">AACH00_14525</name>
</gene>
<evidence type="ECO:0000256" key="2">
    <source>
        <dbReference type="ARBA" id="ARBA00023186"/>
    </source>
</evidence>
<comment type="function">
    <text evidence="3">Required for maturation of urease via the functional incorporation of the urease nickel metallocenter.</text>
</comment>
<dbReference type="EMBL" id="JBBUTI010000010">
    <property type="protein sequence ID" value="MEK8047573.1"/>
    <property type="molecule type" value="Genomic_DNA"/>
</dbReference>
<sequence length="282" mass="30468">MSLHPSGGWHGHLQLNYQRDGQRTVAHDRHHGPLRVLQRLYPEGDAVCHHVLVHPPGGIVGGDVLEIDIDLAADSHALITTPSATRFYRSAGATAVQQVHARLAPGARLEWLPLEAIAYDGCLAQNRQRFELAPGAQMMGWDMLALGLPAAGHGFNRGSVLQELNLPGVWLERGLIDAADHALLQSPLGFAGHGVMGTLWAATGSAYSRPEREALLDSARAVMDASPLVATAGATAPDGQVVVCRVLAHRVEPVFTLLREIRAAWREVLWQMPPAAPRIWAM</sequence>
<evidence type="ECO:0000313" key="5">
    <source>
        <dbReference type="Proteomes" id="UP001379945"/>
    </source>
</evidence>
<dbReference type="HAMAP" id="MF_01384">
    <property type="entry name" value="UreD"/>
    <property type="match status" value="1"/>
</dbReference>
<name>A0ABU9C6X5_9BURK</name>
<comment type="subunit">
    <text evidence="3">UreD, UreF and UreG form a complex that acts as a GTP-hydrolysis-dependent molecular chaperone, activating the urease apoprotein by helping to assemble the nickel containing metallocenter of UreC. The UreE protein probably delivers the nickel.</text>
</comment>
<comment type="subcellular location">
    <subcellularLocation>
        <location evidence="3">Cytoplasm</location>
    </subcellularLocation>
</comment>
<dbReference type="InterPro" id="IPR002669">
    <property type="entry name" value="UreD"/>
</dbReference>
<evidence type="ECO:0000256" key="1">
    <source>
        <dbReference type="ARBA" id="ARBA00007177"/>
    </source>
</evidence>
<comment type="caution">
    <text evidence="4">The sequence shown here is derived from an EMBL/GenBank/DDBJ whole genome shotgun (WGS) entry which is preliminary data.</text>
</comment>
<keyword evidence="3" id="KW-0963">Cytoplasm</keyword>
<evidence type="ECO:0000313" key="4">
    <source>
        <dbReference type="EMBL" id="MEK8047573.1"/>
    </source>
</evidence>
<proteinExistence type="inferred from homology"/>
<evidence type="ECO:0000256" key="3">
    <source>
        <dbReference type="HAMAP-Rule" id="MF_01384"/>
    </source>
</evidence>
<keyword evidence="3" id="KW-0996">Nickel insertion</keyword>
<dbReference type="PANTHER" id="PTHR33643:SF1">
    <property type="entry name" value="UREASE ACCESSORY PROTEIN D"/>
    <property type="match status" value="1"/>
</dbReference>
<reference evidence="4 5" key="1">
    <citation type="submission" date="2024-04" db="EMBL/GenBank/DDBJ databases">
        <title>Novel species of the genus Ideonella isolated from streams.</title>
        <authorList>
            <person name="Lu H."/>
        </authorList>
    </citation>
    <scope>NUCLEOTIDE SEQUENCE [LARGE SCALE GENOMIC DNA]</scope>
    <source>
        <strain evidence="4 5">LYT19W</strain>
    </source>
</reference>
<comment type="similarity">
    <text evidence="1 3">Belongs to the UreD family.</text>
</comment>
<organism evidence="4 5">
    <name type="scientific">Ideonella margarita</name>
    <dbReference type="NCBI Taxonomy" id="2984191"/>
    <lineage>
        <taxon>Bacteria</taxon>
        <taxon>Pseudomonadati</taxon>
        <taxon>Pseudomonadota</taxon>
        <taxon>Betaproteobacteria</taxon>
        <taxon>Burkholderiales</taxon>
        <taxon>Sphaerotilaceae</taxon>
        <taxon>Ideonella</taxon>
    </lineage>
</organism>
<dbReference type="RefSeq" id="WP_341399881.1">
    <property type="nucleotide sequence ID" value="NZ_JBBUTI010000010.1"/>
</dbReference>
<accession>A0ABU9C6X5</accession>